<dbReference type="Pfam" id="PF14579">
    <property type="entry name" value="HHH_6"/>
    <property type="match status" value="1"/>
</dbReference>
<dbReference type="AlphaFoldDB" id="A0A6J5YXR3"/>
<keyword evidence="2" id="KW-0808">Transferase</keyword>
<dbReference type="EC" id="2.7.7.7" evidence="1"/>
<feature type="domain" description="Polymerase/histidinol phosphatase N-terminal" evidence="7">
    <location>
        <begin position="1"/>
        <end position="58"/>
    </location>
</feature>
<evidence type="ECO:0000256" key="2">
    <source>
        <dbReference type="ARBA" id="ARBA00022679"/>
    </source>
</evidence>
<dbReference type="InterPro" id="IPR029460">
    <property type="entry name" value="DNAPol_HHH"/>
</dbReference>
<dbReference type="InterPro" id="IPR041931">
    <property type="entry name" value="DNA_pol3_alpha_thumb_dom"/>
</dbReference>
<dbReference type="InterPro" id="IPR040982">
    <property type="entry name" value="DNA_pol3_finger"/>
</dbReference>
<dbReference type="EMBL" id="CAESAJ010000018">
    <property type="protein sequence ID" value="CAB4332730.1"/>
    <property type="molecule type" value="Genomic_DNA"/>
</dbReference>
<sequence>MLDGAARLDDLFDKAAQFNMPAIAMSDHGNLYGAFDFWKKGTQSGVKPIIGMEGYYAPQGRRERSPFDFGTATVEDASLDSAGRGRYNYTHMTMWATDNVGLHNLFRLSSLASLEGYYYQPRFDQELLSTYAKGLIGTTGCPSGEVNRWLQAGNYKRAIDAASTMRDILGDGNYFVELMDHGIGIERQTRLDLLKIAKELNLPLVATNDLHYVYPEDTKTHEVLLCIGTRTTMDDPKRFKFDAQDFYLKSAAEMREVWRELPEACDNTLLIAERCNVSFTEGQNLMPAFAVPEGETEQSWLVKEVNIGLAKRFGNSQVPESHRERAAFELSVVEQMGFPGYFLVVADLCRHARQEGIRVGPGRGSAAGAVIAWALGITELDPIKHGLLFERFLNPERISMPDIDIDFDERRRGEMIRYATTKYGEERVAQIITYASIKAKAAVRDAGRALGYPYALGDKITKAMPPGVMGKDVPLSGIFDPEHPRYGEAQEVRDLYEDDEDVRAVIDTARGIEGLKRQPGVHAAGVILCREPLLDVLPVWRREQDGSVITQFDMGACEALGLLKMDFLGLRNLTVLEDALAHIKSNRNETVVLEDLTLDDAKTYQLLARGDTLGVFQLDGGPMRSLLRLMNADSFDDICAVLALYRPGPMGENSHTNYADYKNKRKPQIPIHEELEEPLHEILGETYGLIVYQEQVMAIAQKVAGYSLGQADQLRRAMGKKKKEELDKNYIPFAGGMRERGYSEIAIKKLWETLIPFSDYAFNKSHSAGYGLVSYWTAYLKANYPAEYMAALLTSVKDDKEKSAVYLAECRRMGIKVLPPDVNESDADFTPRETDIRFGLAAVRNVGVAVVESLKATRIEKGRFTSFGDFLSKVDVQVCNKRVIESMIKAGAFDSLGHTRKGLTLIHIEAIDSILDTKRAQSIGQFDLFGTGEPDTPSGGFEFTIGNDEWEKKYLLAQEREMLGLYVSDHPLFGVERVLATYSSMSIAGLADCNDGAIVTIGGLISSVQLKTTRKNGDRWALVGFEDLDGAIECNVWPRAFTSMASVLNEDAIVLLKIKVEKREDEAPRFSVLEASIPDISTATTGPIMIYIPESRVNNAIMNSLSQILATHPGTNAVHLILVMADRLIEVRAADQVMVRPTPALFADLKALLGPNCIEPPASLAGQTAMSAKTA</sequence>
<dbReference type="CDD" id="cd04485">
    <property type="entry name" value="DnaE_OBF"/>
    <property type="match status" value="1"/>
</dbReference>
<evidence type="ECO:0000256" key="1">
    <source>
        <dbReference type="ARBA" id="ARBA00012417"/>
    </source>
</evidence>
<dbReference type="InterPro" id="IPR011708">
    <property type="entry name" value="DNA_pol3_alpha_NTPase_dom"/>
</dbReference>
<evidence type="ECO:0000256" key="4">
    <source>
        <dbReference type="ARBA" id="ARBA00022705"/>
    </source>
</evidence>
<keyword evidence="4" id="KW-0235">DNA replication</keyword>
<reference evidence="8" key="1">
    <citation type="submission" date="2020-05" db="EMBL/GenBank/DDBJ databases">
        <authorList>
            <person name="Chiriac C."/>
            <person name="Salcher M."/>
            <person name="Ghai R."/>
            <person name="Kavagutti S V."/>
        </authorList>
    </citation>
    <scope>NUCLEOTIDE SEQUENCE</scope>
</reference>
<dbReference type="CDD" id="cd12113">
    <property type="entry name" value="PHP_PolIIIA_DnaE3"/>
    <property type="match status" value="1"/>
</dbReference>
<comment type="catalytic activity">
    <reaction evidence="6">
        <text>DNA(n) + a 2'-deoxyribonucleoside 5'-triphosphate = DNA(n+1) + diphosphate</text>
        <dbReference type="Rhea" id="RHEA:22508"/>
        <dbReference type="Rhea" id="RHEA-COMP:17339"/>
        <dbReference type="Rhea" id="RHEA-COMP:17340"/>
        <dbReference type="ChEBI" id="CHEBI:33019"/>
        <dbReference type="ChEBI" id="CHEBI:61560"/>
        <dbReference type="ChEBI" id="CHEBI:173112"/>
        <dbReference type="EC" id="2.7.7.7"/>
    </reaction>
</comment>
<organism evidence="8">
    <name type="scientific">freshwater metagenome</name>
    <dbReference type="NCBI Taxonomy" id="449393"/>
    <lineage>
        <taxon>unclassified sequences</taxon>
        <taxon>metagenomes</taxon>
        <taxon>ecological metagenomes</taxon>
    </lineage>
</organism>
<evidence type="ECO:0000256" key="5">
    <source>
        <dbReference type="ARBA" id="ARBA00022932"/>
    </source>
</evidence>
<dbReference type="Gene3D" id="1.10.150.870">
    <property type="match status" value="1"/>
</dbReference>
<dbReference type="GO" id="GO:0006260">
    <property type="term" value="P:DNA replication"/>
    <property type="evidence" value="ECO:0007669"/>
    <property type="project" value="UniProtKB-KW"/>
</dbReference>
<dbReference type="GO" id="GO:0008408">
    <property type="term" value="F:3'-5' exonuclease activity"/>
    <property type="evidence" value="ECO:0007669"/>
    <property type="project" value="InterPro"/>
</dbReference>
<dbReference type="InterPro" id="IPR003141">
    <property type="entry name" value="Pol/His_phosphatase_N"/>
</dbReference>
<dbReference type="SUPFAM" id="SSF89550">
    <property type="entry name" value="PHP domain-like"/>
    <property type="match status" value="1"/>
</dbReference>
<dbReference type="GO" id="GO:0003887">
    <property type="term" value="F:DNA-directed DNA polymerase activity"/>
    <property type="evidence" value="ECO:0007669"/>
    <property type="project" value="UniProtKB-KW"/>
</dbReference>
<gene>
    <name evidence="8" type="ORF">UFOPK3770_00323</name>
</gene>
<dbReference type="InterPro" id="IPR004805">
    <property type="entry name" value="DnaE2/DnaE/PolC"/>
</dbReference>
<dbReference type="PANTHER" id="PTHR32294:SF0">
    <property type="entry name" value="DNA POLYMERASE III SUBUNIT ALPHA"/>
    <property type="match status" value="1"/>
</dbReference>
<dbReference type="Pfam" id="PF17657">
    <property type="entry name" value="DNA_pol3_finger"/>
    <property type="match status" value="1"/>
</dbReference>
<dbReference type="Pfam" id="PF02811">
    <property type="entry name" value="PHP"/>
    <property type="match status" value="1"/>
</dbReference>
<dbReference type="Gene3D" id="3.20.20.140">
    <property type="entry name" value="Metal-dependent hydrolases"/>
    <property type="match status" value="1"/>
</dbReference>
<protein>
    <recommendedName>
        <fullName evidence="1">DNA-directed DNA polymerase</fullName>
        <ecNumber evidence="1">2.7.7.7</ecNumber>
    </recommendedName>
</protein>
<dbReference type="NCBIfam" id="NF004226">
    <property type="entry name" value="PRK05673.1"/>
    <property type="match status" value="1"/>
</dbReference>
<dbReference type="PANTHER" id="PTHR32294">
    <property type="entry name" value="DNA POLYMERASE III SUBUNIT ALPHA"/>
    <property type="match status" value="1"/>
</dbReference>
<dbReference type="NCBIfam" id="TIGR00594">
    <property type="entry name" value="polc"/>
    <property type="match status" value="1"/>
</dbReference>
<keyword evidence="3" id="KW-0548">Nucleotidyltransferase</keyword>
<evidence type="ECO:0000256" key="3">
    <source>
        <dbReference type="ARBA" id="ARBA00022695"/>
    </source>
</evidence>
<dbReference type="SMART" id="SM00481">
    <property type="entry name" value="POLIIIAc"/>
    <property type="match status" value="1"/>
</dbReference>
<proteinExistence type="predicted"/>
<dbReference type="InterPro" id="IPR004013">
    <property type="entry name" value="PHP_dom"/>
</dbReference>
<evidence type="ECO:0000256" key="6">
    <source>
        <dbReference type="ARBA" id="ARBA00049244"/>
    </source>
</evidence>
<name>A0A6J5YXR3_9ZZZZ</name>
<dbReference type="InterPro" id="IPR016195">
    <property type="entry name" value="Pol/histidinol_Pase-like"/>
</dbReference>
<evidence type="ECO:0000313" key="8">
    <source>
        <dbReference type="EMBL" id="CAB4332730.1"/>
    </source>
</evidence>
<dbReference type="Gene3D" id="1.10.10.1600">
    <property type="entry name" value="Bacterial DNA polymerase III alpha subunit, thumb domain"/>
    <property type="match status" value="1"/>
</dbReference>
<dbReference type="Pfam" id="PF07733">
    <property type="entry name" value="DNA_pol3_alpha"/>
    <property type="match status" value="1"/>
</dbReference>
<keyword evidence="5" id="KW-0239">DNA-directed DNA polymerase</keyword>
<accession>A0A6J5YXR3</accession>
<evidence type="ECO:0000259" key="7">
    <source>
        <dbReference type="SMART" id="SM00481"/>
    </source>
</evidence>